<name>A0A4Y2EMF4_ARAVE</name>
<dbReference type="EMBL" id="BGPR01000638">
    <property type="protein sequence ID" value="GBM29509.1"/>
    <property type="molecule type" value="Genomic_DNA"/>
</dbReference>
<comment type="caution">
    <text evidence="1">The sequence shown here is derived from an EMBL/GenBank/DDBJ whole genome shotgun (WGS) entry which is preliminary data.</text>
</comment>
<gene>
    <name evidence="1" type="ORF">AVEN_212239_1</name>
</gene>
<dbReference type="AlphaFoldDB" id="A0A4Y2EMF4"/>
<protein>
    <submittedName>
        <fullName evidence="1">Uncharacterized protein</fullName>
    </submittedName>
</protein>
<evidence type="ECO:0000313" key="1">
    <source>
        <dbReference type="EMBL" id="GBM29509.1"/>
    </source>
</evidence>
<reference evidence="1 2" key="1">
    <citation type="journal article" date="2019" name="Sci. Rep.">
        <title>Orb-weaving spider Araneus ventricosus genome elucidates the spidroin gene catalogue.</title>
        <authorList>
            <person name="Kono N."/>
            <person name="Nakamura H."/>
            <person name="Ohtoshi R."/>
            <person name="Moran D.A.P."/>
            <person name="Shinohara A."/>
            <person name="Yoshida Y."/>
            <person name="Fujiwara M."/>
            <person name="Mori M."/>
            <person name="Tomita M."/>
            <person name="Arakawa K."/>
        </authorList>
    </citation>
    <scope>NUCLEOTIDE SEQUENCE [LARGE SCALE GENOMIC DNA]</scope>
</reference>
<dbReference type="Proteomes" id="UP000499080">
    <property type="component" value="Unassembled WGS sequence"/>
</dbReference>
<accession>A0A4Y2EMF4</accession>
<organism evidence="1 2">
    <name type="scientific">Araneus ventricosus</name>
    <name type="common">Orbweaver spider</name>
    <name type="synonym">Epeira ventricosa</name>
    <dbReference type="NCBI Taxonomy" id="182803"/>
    <lineage>
        <taxon>Eukaryota</taxon>
        <taxon>Metazoa</taxon>
        <taxon>Ecdysozoa</taxon>
        <taxon>Arthropoda</taxon>
        <taxon>Chelicerata</taxon>
        <taxon>Arachnida</taxon>
        <taxon>Araneae</taxon>
        <taxon>Araneomorphae</taxon>
        <taxon>Entelegynae</taxon>
        <taxon>Araneoidea</taxon>
        <taxon>Araneidae</taxon>
        <taxon>Araneus</taxon>
    </lineage>
</organism>
<keyword evidence="2" id="KW-1185">Reference proteome</keyword>
<evidence type="ECO:0000313" key="2">
    <source>
        <dbReference type="Proteomes" id="UP000499080"/>
    </source>
</evidence>
<proteinExistence type="predicted"/>
<sequence>MLSQIKTKVTSSKYNSDRLSVKRAISILLEDFLIVTNMESHFPAMIVLCLGREFYKGMYGNSGGMEPSTLDLGDKFGDFGDEMWDLKSTGIFLKSLLKPRSGFLQMIPCDVTPCRGDYKITVFG</sequence>